<feature type="transmembrane region" description="Helical" evidence="1">
    <location>
        <begin position="246"/>
        <end position="272"/>
    </location>
</feature>
<feature type="transmembrane region" description="Helical" evidence="1">
    <location>
        <begin position="31"/>
        <end position="49"/>
    </location>
</feature>
<feature type="transmembrane region" description="Helical" evidence="1">
    <location>
        <begin position="133"/>
        <end position="153"/>
    </location>
</feature>
<dbReference type="AlphaFoldDB" id="A0A254NHI6"/>
<organism evidence="2 3">
    <name type="scientific">Roseateles puraquae</name>
    <dbReference type="NCBI Taxonomy" id="431059"/>
    <lineage>
        <taxon>Bacteria</taxon>
        <taxon>Pseudomonadati</taxon>
        <taxon>Pseudomonadota</taxon>
        <taxon>Betaproteobacteria</taxon>
        <taxon>Burkholderiales</taxon>
        <taxon>Sphaerotilaceae</taxon>
        <taxon>Roseateles</taxon>
    </lineage>
</organism>
<feature type="transmembrane region" description="Helical" evidence="1">
    <location>
        <begin position="55"/>
        <end position="73"/>
    </location>
</feature>
<feature type="transmembrane region" description="Helical" evidence="1">
    <location>
        <begin position="208"/>
        <end position="226"/>
    </location>
</feature>
<accession>A0A254NHI6</accession>
<evidence type="ECO:0000256" key="1">
    <source>
        <dbReference type="SAM" id="Phobius"/>
    </source>
</evidence>
<feature type="transmembrane region" description="Helical" evidence="1">
    <location>
        <begin position="183"/>
        <end position="201"/>
    </location>
</feature>
<reference evidence="2 3" key="1">
    <citation type="journal article" date="2007" name="Int. J. Syst. Evol. Microbiol.">
        <title>Description of Pelomonas aquatica sp. nov. and Pelomonas puraquae sp. nov., isolated from industrial and haemodialysis water.</title>
        <authorList>
            <person name="Gomila M."/>
            <person name="Bowien B."/>
            <person name="Falsen E."/>
            <person name="Moore E.R."/>
            <person name="Lalucat J."/>
        </authorList>
    </citation>
    <scope>NUCLEOTIDE SEQUENCE [LARGE SCALE GENOMIC DNA]</scope>
    <source>
        <strain evidence="2 3">CCUG 52769</strain>
    </source>
</reference>
<keyword evidence="1" id="KW-1133">Transmembrane helix</keyword>
<evidence type="ECO:0000313" key="3">
    <source>
        <dbReference type="Proteomes" id="UP000197446"/>
    </source>
</evidence>
<proteinExistence type="predicted"/>
<sequence length="864" mass="91726">MAAVGMQPAPTGLLGLGKVQLHLPRTARQRGALAAAVGLGALGAALAWHHPLSGTLALAAWMLVAGLAALFWVKTPVLLFAPLPLIGLAPWTGWISFEEMDLLVTACGCGGYLAYALQLNARDRAPAWRHGLAYSPVVVLLILALAASAAWSLHRGVADAGGWVFGWFQGYHEPMNSVRNAKAVFLVLALLPLWTAAAAARPRRFSRGLLLGLVLALAAGSAAALWERLAYTGLLDFSTDYRTTALFWEMHVGGAALDGFLVMTLPFAVLALLRTRSPWRFGVGLGIALLAAYACLTTFSRGVYLALPIALVPMVLLADAQRRRAASTDPATSTLDSSLGPVDAPLPRLAKLGALALAAAFAMAAALVFGGGGYRGLLALFFVMVVLLTMPASLWRPSLGQRLMAVLMGAVLALLLGAASWALSMAVPKAAYVLNAVATVCCAVLRWRDEPQATRPVYVLLVTTCWFWLLATMVIVADYWGGTAGRWTALAAGLALAGVWAAMLLEPRLWPLQGAANAGAAGWRKRALLVAGLLMVMALVAALGGGSYLRDRVASWKGDGQTRLTHWREGLRLLHGGEQWLLGKGAGRFVASNFFDGPASAQAGDYRLRHDDGDTYLALTAGKHLLGHGEVFRVSQRISAPAPGPATVRVTYRTATETVLYLEVCEKNLIYPDRCTGTYVMTKPQAGPAGAPPAWQTQDVALGQVEALGGRWWAPQFVTFSMGLETRGARMDIRQIALQDAQGRALLVNGDFGRDMARWFFSSDRNHLPWHIKNAALHVLFEQGLVGLALLGGAFLLALGRLSVGRGRDHPLAPAVVAGLLGFAVVGAFDSLLDAPRIGFLFFSLLLLGLGLRALPGEGVARVA</sequence>
<keyword evidence="1" id="KW-0812">Transmembrane</keyword>
<feature type="transmembrane region" description="Helical" evidence="1">
    <location>
        <begin position="835"/>
        <end position="855"/>
    </location>
</feature>
<dbReference type="EMBL" id="NISI01000002">
    <property type="protein sequence ID" value="OWR04698.1"/>
    <property type="molecule type" value="Genomic_DNA"/>
</dbReference>
<feature type="transmembrane region" description="Helical" evidence="1">
    <location>
        <begin position="775"/>
        <end position="799"/>
    </location>
</feature>
<feature type="transmembrane region" description="Helical" evidence="1">
    <location>
        <begin position="527"/>
        <end position="549"/>
    </location>
</feature>
<dbReference type="Proteomes" id="UP000197446">
    <property type="component" value="Unassembled WGS sequence"/>
</dbReference>
<gene>
    <name evidence="2" type="ORF">CDO81_08970</name>
</gene>
<feature type="transmembrane region" description="Helical" evidence="1">
    <location>
        <begin position="279"/>
        <end position="296"/>
    </location>
</feature>
<name>A0A254NHI6_9BURK</name>
<feature type="transmembrane region" description="Helical" evidence="1">
    <location>
        <begin position="403"/>
        <end position="424"/>
    </location>
</feature>
<keyword evidence="3" id="KW-1185">Reference proteome</keyword>
<feature type="transmembrane region" description="Helical" evidence="1">
    <location>
        <begin position="352"/>
        <end position="371"/>
    </location>
</feature>
<feature type="transmembrane region" description="Helical" evidence="1">
    <location>
        <begin position="78"/>
        <end position="97"/>
    </location>
</feature>
<keyword evidence="1" id="KW-0472">Membrane</keyword>
<feature type="transmembrane region" description="Helical" evidence="1">
    <location>
        <begin position="377"/>
        <end position="396"/>
    </location>
</feature>
<feature type="transmembrane region" description="Helical" evidence="1">
    <location>
        <begin position="459"/>
        <end position="481"/>
    </location>
</feature>
<feature type="transmembrane region" description="Helical" evidence="1">
    <location>
        <begin position="487"/>
        <end position="506"/>
    </location>
</feature>
<protein>
    <submittedName>
        <fullName evidence="2">Uncharacterized protein</fullName>
    </submittedName>
</protein>
<feature type="transmembrane region" description="Helical" evidence="1">
    <location>
        <begin position="811"/>
        <end position="829"/>
    </location>
</feature>
<evidence type="ECO:0000313" key="2">
    <source>
        <dbReference type="EMBL" id="OWR04698.1"/>
    </source>
</evidence>
<comment type="caution">
    <text evidence="2">The sequence shown here is derived from an EMBL/GenBank/DDBJ whole genome shotgun (WGS) entry which is preliminary data.</text>
</comment>
<feature type="transmembrane region" description="Helical" evidence="1">
    <location>
        <begin position="103"/>
        <end position="121"/>
    </location>
</feature>